<protein>
    <submittedName>
        <fullName evidence="1">Uncharacterized protein</fullName>
    </submittedName>
</protein>
<gene>
    <name evidence="1" type="ORF">An03g06290</name>
</gene>
<organism evidence="1">
    <name type="scientific">Aspergillus niger</name>
    <dbReference type="NCBI Taxonomy" id="5061"/>
    <lineage>
        <taxon>Eukaryota</taxon>
        <taxon>Fungi</taxon>
        <taxon>Dikarya</taxon>
        <taxon>Ascomycota</taxon>
        <taxon>Pezizomycotina</taxon>
        <taxon>Eurotiomycetes</taxon>
        <taxon>Eurotiomycetidae</taxon>
        <taxon>Eurotiales</taxon>
        <taxon>Aspergillaceae</taxon>
        <taxon>Aspergillus</taxon>
        <taxon>Aspergillus subgen. Circumdati</taxon>
    </lineage>
</organism>
<evidence type="ECO:0000313" key="1">
    <source>
        <dbReference type="RefSeq" id="XP_059600368.1"/>
    </source>
</evidence>
<sequence length="221" mass="25814">MAVFLTEGIEHHFYTDRKETLFAVFFCEEYHVMQNTAAVIIRGVLWQLTRQDEMSAIMKLRLSSFDRPSNRFTWKVRIIVNSQPYPEITTDLKFFPSRDISTFIEQRNSDIEMFIWKKIRDLSLQKGYYCRLKIETPNILKVNVGGSFLGIGLMCDEMKKLDIQNAPAFPENVAPAEKYEQIKEETFAFDEFISYSSESWMDHAHLGRPVSLLATLTEKQS</sequence>
<dbReference type="AlphaFoldDB" id="A0AAJ8BMR8"/>
<reference evidence="1" key="1">
    <citation type="submission" date="2025-02" db="EMBL/GenBank/DDBJ databases">
        <authorList>
            <consortium name="NCBI Genome Project"/>
        </authorList>
    </citation>
    <scope>NUCLEOTIDE SEQUENCE</scope>
</reference>
<proteinExistence type="predicted"/>
<dbReference type="KEGG" id="ang:An03g06290"/>
<dbReference type="VEuPathDB" id="FungiDB:An03g06290"/>
<reference evidence="1" key="2">
    <citation type="submission" date="2025-08" db="UniProtKB">
        <authorList>
            <consortium name="RefSeq"/>
        </authorList>
    </citation>
    <scope>IDENTIFICATION</scope>
</reference>
<dbReference type="GeneID" id="84590769"/>
<name>A0AAJ8BMR8_ASPNG</name>
<accession>A0AAJ8BMR8</accession>
<dbReference type="RefSeq" id="XP_059600368.1">
    <property type="nucleotide sequence ID" value="XM_059747185.1"/>
</dbReference>